<comment type="catalytic activity">
    <reaction evidence="1">
        <text>chorismate = isochorismate</text>
        <dbReference type="Rhea" id="RHEA:18985"/>
        <dbReference type="ChEBI" id="CHEBI:29748"/>
        <dbReference type="ChEBI" id="CHEBI:29780"/>
        <dbReference type="EC" id="5.4.4.2"/>
    </reaction>
</comment>
<comment type="caution">
    <text evidence="7">The sequence shown here is derived from an EMBL/GenBank/DDBJ whole genome shotgun (WGS) entry which is preliminary data.</text>
</comment>
<evidence type="ECO:0000256" key="4">
    <source>
        <dbReference type="ARBA" id="ARBA00023235"/>
    </source>
</evidence>
<comment type="similarity">
    <text evidence="2">Belongs to the isochorismate synthase family.</text>
</comment>
<feature type="domain" description="Chorismate-utilising enzyme C-terminal" evidence="6">
    <location>
        <begin position="205"/>
        <end position="458"/>
    </location>
</feature>
<reference evidence="7" key="1">
    <citation type="submission" date="2017-05" db="EMBL/GenBank/DDBJ databases">
        <authorList>
            <person name="Imhoff J.F."/>
            <person name="Rahn T."/>
            <person name="Kuenzel S."/>
            <person name="Neulinger S.C."/>
        </authorList>
    </citation>
    <scope>NUCLEOTIDE SEQUENCE</scope>
    <source>
        <strain evidence="7">DSM 4395</strain>
    </source>
</reference>
<dbReference type="NCBIfam" id="TIGR00543">
    <property type="entry name" value="isochor_syn"/>
    <property type="match status" value="1"/>
</dbReference>
<dbReference type="Pfam" id="PF00425">
    <property type="entry name" value="Chorismate_bind"/>
    <property type="match status" value="1"/>
</dbReference>
<dbReference type="AlphaFoldDB" id="A0AAJ0UFP6"/>
<evidence type="ECO:0000256" key="3">
    <source>
        <dbReference type="ARBA" id="ARBA00012824"/>
    </source>
</evidence>
<dbReference type="InterPro" id="IPR004561">
    <property type="entry name" value="IsoChor_synthase"/>
</dbReference>
<dbReference type="Proteomes" id="UP001296967">
    <property type="component" value="Unassembled WGS sequence"/>
</dbReference>
<proteinExistence type="inferred from homology"/>
<dbReference type="EMBL" id="NHSF01000053">
    <property type="protein sequence ID" value="MBK5930471.1"/>
    <property type="molecule type" value="Genomic_DNA"/>
</dbReference>
<dbReference type="PANTHER" id="PTHR42839">
    <property type="entry name" value="ISOCHORISMATE SYNTHASE ENTC"/>
    <property type="match status" value="1"/>
</dbReference>
<dbReference type="EC" id="5.4.4.2" evidence="3"/>
<reference evidence="7" key="2">
    <citation type="journal article" date="2020" name="Microorganisms">
        <title>Osmotic Adaptation and Compatible Solute Biosynthesis of Phototrophic Bacteria as Revealed from Genome Analyses.</title>
        <authorList>
            <person name="Imhoff J.F."/>
            <person name="Rahn T."/>
            <person name="Kunzel S."/>
            <person name="Keller A."/>
            <person name="Neulinger S.C."/>
        </authorList>
    </citation>
    <scope>NUCLEOTIDE SEQUENCE</scope>
    <source>
        <strain evidence="7">DSM 4395</strain>
    </source>
</reference>
<protein>
    <recommendedName>
        <fullName evidence="3">isochorismate synthase</fullName>
        <ecNumber evidence="3">5.4.4.2</ecNumber>
    </recommendedName>
    <alternativeName>
        <fullName evidence="5">Isochorismate mutase</fullName>
    </alternativeName>
</protein>
<keyword evidence="4" id="KW-0413">Isomerase</keyword>
<evidence type="ECO:0000256" key="1">
    <source>
        <dbReference type="ARBA" id="ARBA00000799"/>
    </source>
</evidence>
<gene>
    <name evidence="7" type="ORF">CCR82_08040</name>
</gene>
<evidence type="ECO:0000313" key="8">
    <source>
        <dbReference type="Proteomes" id="UP001296967"/>
    </source>
</evidence>
<evidence type="ECO:0000259" key="6">
    <source>
        <dbReference type="Pfam" id="PF00425"/>
    </source>
</evidence>
<organism evidence="7 8">
    <name type="scientific">Halochromatium salexigens</name>
    <name type="common">Chromatium salexigens</name>
    <dbReference type="NCBI Taxonomy" id="49447"/>
    <lineage>
        <taxon>Bacteria</taxon>
        <taxon>Pseudomonadati</taxon>
        <taxon>Pseudomonadota</taxon>
        <taxon>Gammaproteobacteria</taxon>
        <taxon>Chromatiales</taxon>
        <taxon>Chromatiaceae</taxon>
        <taxon>Halochromatium</taxon>
    </lineage>
</organism>
<dbReference type="InterPro" id="IPR005801">
    <property type="entry name" value="ADC_synthase"/>
</dbReference>
<dbReference type="SUPFAM" id="SSF56322">
    <property type="entry name" value="ADC synthase"/>
    <property type="match status" value="1"/>
</dbReference>
<dbReference type="GO" id="GO:0008909">
    <property type="term" value="F:isochorismate synthase activity"/>
    <property type="evidence" value="ECO:0007669"/>
    <property type="project" value="UniProtKB-EC"/>
</dbReference>
<evidence type="ECO:0000256" key="2">
    <source>
        <dbReference type="ARBA" id="ARBA00005297"/>
    </source>
</evidence>
<dbReference type="InterPro" id="IPR015890">
    <property type="entry name" value="Chorismate_C"/>
</dbReference>
<dbReference type="Gene3D" id="3.60.120.10">
    <property type="entry name" value="Anthranilate synthase"/>
    <property type="match status" value="1"/>
</dbReference>
<evidence type="ECO:0000256" key="5">
    <source>
        <dbReference type="ARBA" id="ARBA00041564"/>
    </source>
</evidence>
<evidence type="ECO:0000313" key="7">
    <source>
        <dbReference type="EMBL" id="MBK5930471.1"/>
    </source>
</evidence>
<keyword evidence="8" id="KW-1185">Reference proteome</keyword>
<dbReference type="PANTHER" id="PTHR42839:SF2">
    <property type="entry name" value="ISOCHORISMATE SYNTHASE ENTC"/>
    <property type="match status" value="1"/>
</dbReference>
<sequence length="469" mass="51053">MLAPRQVLEQLKARLAEGIERLPLASARGAGGEAEQDLVSLLLALPRVPSSLPQLAGAQFQFRHVHRDELRAGYGTAAEWRAQGTDRLRHLAASGRALRAHWYRADPDETGFEAFAMLGFAASPDPSPMIEDHLPNALLWVPEIGVRASEGAAALVLSAPRPSTPEALLERWGAALDALVPSLYEPVEGPRMAARLSREFAEPDQSGWAELVEAALRAIEADSLQKVVLSRRLDVTGTRRFDVDRLLGALSCLFPSCQVINLRRNGSSFIAATPERLLRQQGRALEVDAIAGTADRDQDTAADTALGEALRASDKNLREHRFVIDAIREALQPCCSDIRAPAKPQLMQLSNAQHLWSPIRAHAEAGVDLFDLAERLHPTPATNGQPRHEASAWLRQGEPFERGWYTGAAGTLEPDLSGELWVLLRCARVCGNRAELYAGAGIVAGSDPATEWDETEAKLRAMLSALQYA</sequence>
<name>A0AAJ0UFP6_HALSE</name>
<accession>A0AAJ0UFP6</accession>